<accession>A0A974DM09</accession>
<protein>
    <submittedName>
        <fullName evidence="7">Uncharacterized protein</fullName>
    </submittedName>
</protein>
<feature type="transmembrane region" description="Helical" evidence="6">
    <location>
        <begin position="137"/>
        <end position="155"/>
    </location>
</feature>
<evidence type="ECO:0000256" key="2">
    <source>
        <dbReference type="ARBA" id="ARBA00007230"/>
    </source>
</evidence>
<dbReference type="Gene3D" id="1.10.3730.20">
    <property type="match status" value="1"/>
</dbReference>
<evidence type="ECO:0000256" key="5">
    <source>
        <dbReference type="ARBA" id="ARBA00023136"/>
    </source>
</evidence>
<feature type="transmembrane region" description="Helical" evidence="6">
    <location>
        <begin position="252"/>
        <end position="270"/>
    </location>
</feature>
<evidence type="ECO:0000256" key="6">
    <source>
        <dbReference type="SAM" id="Phobius"/>
    </source>
</evidence>
<dbReference type="PANTHER" id="PTHR12570">
    <property type="match status" value="1"/>
</dbReference>
<keyword evidence="4 6" id="KW-1133">Transmembrane helix</keyword>
<dbReference type="InterPro" id="IPR037185">
    <property type="entry name" value="EmrE-like"/>
</dbReference>
<dbReference type="GO" id="GO:0016020">
    <property type="term" value="C:membrane"/>
    <property type="evidence" value="ECO:0007669"/>
    <property type="project" value="UniProtKB-SubCell"/>
</dbReference>
<evidence type="ECO:0000256" key="1">
    <source>
        <dbReference type="ARBA" id="ARBA00004141"/>
    </source>
</evidence>
<dbReference type="Proteomes" id="UP000694892">
    <property type="component" value="Chromosome 2L"/>
</dbReference>
<feature type="non-terminal residue" evidence="7">
    <location>
        <position position="1"/>
    </location>
</feature>
<dbReference type="InterPro" id="IPR008521">
    <property type="entry name" value="Mg_trans_NIPA"/>
</dbReference>
<gene>
    <name evidence="7" type="ORF">XELAEV_18012030mg</name>
</gene>
<dbReference type="Pfam" id="PF05653">
    <property type="entry name" value="Mg_trans_NIPA"/>
    <property type="match status" value="1"/>
</dbReference>
<feature type="transmembrane region" description="Helical" evidence="6">
    <location>
        <begin position="198"/>
        <end position="220"/>
    </location>
</feature>
<evidence type="ECO:0000313" key="8">
    <source>
        <dbReference type="Proteomes" id="UP000694892"/>
    </source>
</evidence>
<proteinExistence type="inferred from homology"/>
<evidence type="ECO:0000256" key="3">
    <source>
        <dbReference type="ARBA" id="ARBA00022692"/>
    </source>
</evidence>
<keyword evidence="5 6" id="KW-0472">Membrane</keyword>
<feature type="transmembrane region" description="Helical" evidence="6">
    <location>
        <begin position="227"/>
        <end position="246"/>
    </location>
</feature>
<feature type="transmembrane region" description="Helical" evidence="6">
    <location>
        <begin position="519"/>
        <end position="539"/>
    </location>
</feature>
<organism evidence="7 8">
    <name type="scientific">Xenopus laevis</name>
    <name type="common">African clawed frog</name>
    <dbReference type="NCBI Taxonomy" id="8355"/>
    <lineage>
        <taxon>Eukaryota</taxon>
        <taxon>Metazoa</taxon>
        <taxon>Chordata</taxon>
        <taxon>Craniata</taxon>
        <taxon>Vertebrata</taxon>
        <taxon>Euteleostomi</taxon>
        <taxon>Amphibia</taxon>
        <taxon>Batrachia</taxon>
        <taxon>Anura</taxon>
        <taxon>Pipoidea</taxon>
        <taxon>Pipidae</taxon>
        <taxon>Xenopodinae</taxon>
        <taxon>Xenopus</taxon>
        <taxon>Xenopus</taxon>
    </lineage>
</organism>
<dbReference type="PANTHER" id="PTHR12570:SF14">
    <property type="entry name" value="NIPA-LIKE PROTEIN 3"/>
    <property type="match status" value="1"/>
</dbReference>
<feature type="transmembrane region" description="Helical" evidence="6">
    <location>
        <begin position="6"/>
        <end position="23"/>
    </location>
</feature>
<name>A0A974DM09_XENLA</name>
<keyword evidence="3 6" id="KW-0812">Transmembrane</keyword>
<feature type="transmembrane region" description="Helical" evidence="6">
    <location>
        <begin position="162"/>
        <end position="192"/>
    </location>
</feature>
<comment type="subcellular location">
    <subcellularLocation>
        <location evidence="1">Membrane</location>
        <topology evidence="1">Multi-pass membrane protein</topology>
    </subcellularLocation>
</comment>
<dbReference type="GO" id="GO:0015095">
    <property type="term" value="F:magnesium ion transmembrane transporter activity"/>
    <property type="evidence" value="ECO:0007669"/>
    <property type="project" value="InterPro"/>
</dbReference>
<dbReference type="SUPFAM" id="SSF103481">
    <property type="entry name" value="Multidrug resistance efflux transporter EmrE"/>
    <property type="match status" value="1"/>
</dbReference>
<feature type="transmembrane region" description="Helical" evidence="6">
    <location>
        <begin position="99"/>
        <end position="117"/>
    </location>
</feature>
<feature type="transmembrane region" description="Helical" evidence="6">
    <location>
        <begin position="44"/>
        <end position="64"/>
    </location>
</feature>
<evidence type="ECO:0000256" key="4">
    <source>
        <dbReference type="ARBA" id="ARBA00022989"/>
    </source>
</evidence>
<dbReference type="EMBL" id="CM004468">
    <property type="protein sequence ID" value="OCT94359.1"/>
    <property type="molecule type" value="Genomic_DNA"/>
</dbReference>
<reference evidence="8" key="1">
    <citation type="journal article" date="2016" name="Nature">
        <title>Genome evolution in the allotetraploid frog Xenopus laevis.</title>
        <authorList>
            <person name="Session A.M."/>
            <person name="Uno Y."/>
            <person name="Kwon T."/>
            <person name="Chapman J.A."/>
            <person name="Toyoda A."/>
            <person name="Takahashi S."/>
            <person name="Fukui A."/>
            <person name="Hikosaka A."/>
            <person name="Suzuki A."/>
            <person name="Kondo M."/>
            <person name="van Heeringen S.J."/>
            <person name="Quigley I."/>
            <person name="Heinz S."/>
            <person name="Ogino H."/>
            <person name="Ochi H."/>
            <person name="Hellsten U."/>
            <person name="Lyons J.B."/>
            <person name="Simakov O."/>
            <person name="Putnam N."/>
            <person name="Stites J."/>
            <person name="Kuroki Y."/>
            <person name="Tanaka T."/>
            <person name="Michiue T."/>
            <person name="Watanabe M."/>
            <person name="Bogdanovic O."/>
            <person name="Lister R."/>
            <person name="Georgiou G."/>
            <person name="Paranjpe S.S."/>
            <person name="van Kruijsbergen I."/>
            <person name="Shu S."/>
            <person name="Carlson J."/>
            <person name="Kinoshita T."/>
            <person name="Ohta Y."/>
            <person name="Mawaribuchi S."/>
            <person name="Jenkins J."/>
            <person name="Grimwood J."/>
            <person name="Schmutz J."/>
            <person name="Mitros T."/>
            <person name="Mozaffari S.V."/>
            <person name="Suzuki Y."/>
            <person name="Haramoto Y."/>
            <person name="Yamamoto T.S."/>
            <person name="Takagi C."/>
            <person name="Heald R."/>
            <person name="Miller K."/>
            <person name="Haudenschild C."/>
            <person name="Kitzman J."/>
            <person name="Nakayama T."/>
            <person name="Izutsu Y."/>
            <person name="Robert J."/>
            <person name="Fortriede J."/>
            <person name="Burns K."/>
            <person name="Lotay V."/>
            <person name="Karimi K."/>
            <person name="Yasuoka Y."/>
            <person name="Dichmann D.S."/>
            <person name="Flajnik M.F."/>
            <person name="Houston D.W."/>
            <person name="Shendure J."/>
            <person name="DuPasquier L."/>
            <person name="Vize P.D."/>
            <person name="Zorn A.M."/>
            <person name="Ito M."/>
            <person name="Marcotte E.M."/>
            <person name="Wallingford J.B."/>
            <person name="Ito Y."/>
            <person name="Asashima M."/>
            <person name="Ueno N."/>
            <person name="Matsuda Y."/>
            <person name="Veenstra G.J."/>
            <person name="Fujiyama A."/>
            <person name="Harland R.M."/>
            <person name="Taira M."/>
            <person name="Rokhsar D.S."/>
        </authorList>
    </citation>
    <scope>NUCLEOTIDE SEQUENCE [LARGE SCALE GENOMIC DNA]</scope>
    <source>
        <strain evidence="8">J</strain>
    </source>
</reference>
<comment type="similarity">
    <text evidence="2">Belongs to the NIPA family.</text>
</comment>
<feature type="transmembrane region" description="Helical" evidence="6">
    <location>
        <begin position="70"/>
        <end position="90"/>
    </location>
</feature>
<evidence type="ECO:0000313" key="7">
    <source>
        <dbReference type="EMBL" id="OCT94359.1"/>
    </source>
</evidence>
<sequence>ENLIGTLLAIFGHFVVSIALNLQKYSHVRLAGFKDSRSYFKTKTWWSGLFLMIIGEIMVFSSYAFAPLSLIVPLSAVSLIASSLIGIIFIKEKWKPKEFFSCGLTIIGIYLLVTFGPNSHEKMTGDVIVKHLVSWPFLVYTLVEILVFCSLLYFYKQKNANYLIVILLLVALLDSTTVVAVKAVAGMIVVSIQGTMQLGYPIFYIMFVCMVATAIAQASYLSQASQLYDYALIASVNYILSTSIAICADSAIGVPCSHLLGLCVFFWRFGNFREFHRIHRCRKQTNCSNCACVNMPMSHSAFRRPERWLRVTPMPELQRAASPCKVRKLLHTSQHHSRHRWRQLFVLFSRSLTQDLVPADPCVHEIVSSGYRIEFTTTPSPCFFMSHVPKNSQKQVAFKMESLKSVIVAMNAGDFLTDHNIKVAYLHIPIFLHIGATKWPITVLIPRMWDQNGGQTGARMASTKRCSHYLTGFFNLPDRHLADFRPDIDRGCPSDGPTHGPSLATKENVIKCVLNDCHFYCTFFLFYRCLLAFLGAFLITRTGKKKKTFEPYVTMSSLPAGLQSMYDNGNAVQPEFGSFSYGALQNNDMSEMYSPATLPVVNEEASPAPPYKTLDHNKTE</sequence>
<dbReference type="AlphaFoldDB" id="A0A974DM09"/>